<sequence length="87" mass="9872">MGTKPLGYWSCDYTIALITDIAETWGDNLERLTEPDALWLISRIAHEAWMQHEADVPPSEEAEEVVNRLYELSLTQKQALLKAIANS</sequence>
<dbReference type="RefSeq" id="WP_096579451.1">
    <property type="nucleotide sequence ID" value="NZ_CAWNJS010000001.1"/>
</dbReference>
<dbReference type="Proteomes" id="UP000218785">
    <property type="component" value="Chromosome"/>
</dbReference>
<reference evidence="1 2" key="1">
    <citation type="submission" date="2017-06" db="EMBL/GenBank/DDBJ databases">
        <title>Genome sequencing of cyanobaciteial culture collection at National Institute for Environmental Studies (NIES).</title>
        <authorList>
            <person name="Hirose Y."/>
            <person name="Shimura Y."/>
            <person name="Fujisawa T."/>
            <person name="Nakamura Y."/>
            <person name="Kawachi M."/>
        </authorList>
    </citation>
    <scope>NUCLEOTIDE SEQUENCE [LARGE SCALE GENOMIC DNA]</scope>
    <source>
        <strain evidence="1 2">NIES-37</strain>
    </source>
</reference>
<dbReference type="AlphaFoldDB" id="A0A1Z4N436"/>
<keyword evidence="2" id="KW-1185">Reference proteome</keyword>
<protein>
    <submittedName>
        <fullName evidence="1">Uncharacterized protein</fullName>
    </submittedName>
</protein>
<accession>A0A1Z4N436</accession>
<gene>
    <name evidence="1" type="ORF">NIES37_45050</name>
</gene>
<proteinExistence type="predicted"/>
<dbReference type="EMBL" id="AP018248">
    <property type="protein sequence ID" value="BAZ00513.1"/>
    <property type="molecule type" value="Genomic_DNA"/>
</dbReference>
<dbReference type="KEGG" id="ttq:NIES37_45050"/>
<evidence type="ECO:0000313" key="1">
    <source>
        <dbReference type="EMBL" id="BAZ00513.1"/>
    </source>
</evidence>
<name>A0A1Z4N436_9CYAN</name>
<organism evidence="1 2">
    <name type="scientific">Tolypothrix tenuis PCC 7101</name>
    <dbReference type="NCBI Taxonomy" id="231146"/>
    <lineage>
        <taxon>Bacteria</taxon>
        <taxon>Bacillati</taxon>
        <taxon>Cyanobacteriota</taxon>
        <taxon>Cyanophyceae</taxon>
        <taxon>Nostocales</taxon>
        <taxon>Tolypothrichaceae</taxon>
        <taxon>Tolypothrix</taxon>
    </lineage>
</organism>
<evidence type="ECO:0000313" key="2">
    <source>
        <dbReference type="Proteomes" id="UP000218785"/>
    </source>
</evidence>